<dbReference type="InterPro" id="IPR029063">
    <property type="entry name" value="SAM-dependent_MTases_sf"/>
</dbReference>
<gene>
    <name evidence="3" type="ORF">MAMMFC1_00020</name>
</gene>
<dbReference type="OrthoDB" id="7365827at2"/>
<feature type="domain" description="Methyltransferase" evidence="2">
    <location>
        <begin position="41"/>
        <end position="137"/>
    </location>
</feature>
<dbReference type="KEGG" id="mana:MAMMFC1_00020"/>
<dbReference type="InterPro" id="IPR041698">
    <property type="entry name" value="Methyltransf_25"/>
</dbReference>
<dbReference type="EMBL" id="AP018449">
    <property type="protein sequence ID" value="BBB89387.1"/>
    <property type="molecule type" value="Genomic_DNA"/>
</dbReference>
<dbReference type="Gene3D" id="3.40.50.150">
    <property type="entry name" value="Vaccinia Virus protein VP39"/>
    <property type="match status" value="1"/>
</dbReference>
<proteinExistence type="predicted"/>
<sequence length="202" mass="22663">MEKNSTYFDRLAEQWDTTRMQDNGKITQLVKLIGLCPGNRVLDAGCGTGVLLPFVKKEIGSDGHITALDYSKNMIARAVSKYGDLGGINFLVCDIMDFVKDVGDAFYDAVICFNFFPHIQNKPRFFCCVWEMLKAEGSLIIMHDISRQTVNGIHQGSKAVENDLLPPGETVKDWLLKADYAVQLVIDSDDRYFVKAVKGDKR</sequence>
<keyword evidence="4" id="KW-1185">Reference proteome</keyword>
<protein>
    <recommendedName>
        <fullName evidence="2">Methyltransferase domain-containing protein</fullName>
    </recommendedName>
</protein>
<dbReference type="PANTHER" id="PTHR43861">
    <property type="entry name" value="TRANS-ACONITATE 2-METHYLTRANSFERASE-RELATED"/>
    <property type="match status" value="1"/>
</dbReference>
<evidence type="ECO:0000313" key="4">
    <source>
        <dbReference type="Proteomes" id="UP000276437"/>
    </source>
</evidence>
<keyword evidence="1" id="KW-0808">Transferase</keyword>
<reference evidence="3 4" key="1">
    <citation type="journal article" date="2018" name="Int. J. Syst. Evol. Microbiol.">
        <title>Methylomusa anaerophila gen. nov., sp. nov., an anaerobic methanol-utilizing bacterium isolated from a microbial fuel cell.</title>
        <authorList>
            <person name="Amano N."/>
            <person name="Yamamuro A."/>
            <person name="Miyahara M."/>
            <person name="Kouzuma A."/>
            <person name="Abe T."/>
            <person name="Watanabe K."/>
        </authorList>
    </citation>
    <scope>NUCLEOTIDE SEQUENCE [LARGE SCALE GENOMIC DNA]</scope>
    <source>
        <strain evidence="3 4">MMFC1</strain>
    </source>
</reference>
<accession>A0A348AE89</accession>
<dbReference type="AlphaFoldDB" id="A0A348AE89"/>
<dbReference type="RefSeq" id="WP_126305537.1">
    <property type="nucleotide sequence ID" value="NZ_AP018449.1"/>
</dbReference>
<organism evidence="3 4">
    <name type="scientific">Methylomusa anaerophila</name>
    <dbReference type="NCBI Taxonomy" id="1930071"/>
    <lineage>
        <taxon>Bacteria</taxon>
        <taxon>Bacillati</taxon>
        <taxon>Bacillota</taxon>
        <taxon>Negativicutes</taxon>
        <taxon>Selenomonadales</taxon>
        <taxon>Sporomusaceae</taxon>
        <taxon>Methylomusa</taxon>
    </lineage>
</organism>
<dbReference type="SUPFAM" id="SSF53335">
    <property type="entry name" value="S-adenosyl-L-methionine-dependent methyltransferases"/>
    <property type="match status" value="1"/>
</dbReference>
<evidence type="ECO:0000256" key="1">
    <source>
        <dbReference type="ARBA" id="ARBA00022679"/>
    </source>
</evidence>
<dbReference type="Pfam" id="PF13649">
    <property type="entry name" value="Methyltransf_25"/>
    <property type="match status" value="1"/>
</dbReference>
<dbReference type="CDD" id="cd02440">
    <property type="entry name" value="AdoMet_MTases"/>
    <property type="match status" value="1"/>
</dbReference>
<evidence type="ECO:0000313" key="3">
    <source>
        <dbReference type="EMBL" id="BBB89387.1"/>
    </source>
</evidence>
<evidence type="ECO:0000259" key="2">
    <source>
        <dbReference type="Pfam" id="PF13649"/>
    </source>
</evidence>
<dbReference type="Proteomes" id="UP000276437">
    <property type="component" value="Chromosome"/>
</dbReference>
<name>A0A348AE89_9FIRM</name>